<evidence type="ECO:0000313" key="3">
    <source>
        <dbReference type="EMBL" id="VAW59153.1"/>
    </source>
</evidence>
<dbReference type="InterPro" id="IPR009057">
    <property type="entry name" value="Homeodomain-like_sf"/>
</dbReference>
<dbReference type="AlphaFoldDB" id="A0A3B0X421"/>
<dbReference type="PANTHER" id="PTHR43479:SF11">
    <property type="entry name" value="ACREF_ENVCD OPERON REPRESSOR-RELATED"/>
    <property type="match status" value="1"/>
</dbReference>
<dbReference type="InterPro" id="IPR001647">
    <property type="entry name" value="HTH_TetR"/>
</dbReference>
<gene>
    <name evidence="3" type="ORF">MNBD_GAMMA11-9</name>
</gene>
<name>A0A3B0X421_9ZZZZ</name>
<dbReference type="PRINTS" id="PR00455">
    <property type="entry name" value="HTHTETR"/>
</dbReference>
<dbReference type="SUPFAM" id="SSF46689">
    <property type="entry name" value="Homeodomain-like"/>
    <property type="match status" value="1"/>
</dbReference>
<feature type="domain" description="HTH tetR-type" evidence="2">
    <location>
        <begin position="24"/>
        <end position="84"/>
    </location>
</feature>
<evidence type="ECO:0000256" key="1">
    <source>
        <dbReference type="ARBA" id="ARBA00023125"/>
    </source>
</evidence>
<keyword evidence="1" id="KW-0238">DNA-binding</keyword>
<protein>
    <recommendedName>
        <fullName evidence="2">HTH tetR-type domain-containing protein</fullName>
    </recommendedName>
</protein>
<sequence length="271" mass="30966">MIDSLPAKHSIKAEHMPRKQRELHEREQLILDTAQVILQQEGLQSLTMERIAAQIEYSKGTVYNHFCSKEEIINAISCRCVISLIEMFTRAKNHTGNHRERIAGISIAHSLYAQLHPAEIQNMQIIKSAAVREKISEQKQLELLELEQQITGIAQEIILDAIRDGDIPPGQPFVPDSILLGLWTMGYGSNLLHLTGIPFDQLGMQQPLEMMWINGHKLLDSYQWRPLSHEFDIYALREKLHKTLFSDEIQQLKNNNIPPSLHNKTGKIPCS</sequence>
<dbReference type="PROSITE" id="PS50977">
    <property type="entry name" value="HTH_TETR_2"/>
    <property type="match status" value="1"/>
</dbReference>
<proteinExistence type="predicted"/>
<dbReference type="Gene3D" id="1.10.357.10">
    <property type="entry name" value="Tetracycline Repressor, domain 2"/>
    <property type="match status" value="1"/>
</dbReference>
<dbReference type="GO" id="GO:0003677">
    <property type="term" value="F:DNA binding"/>
    <property type="evidence" value="ECO:0007669"/>
    <property type="project" value="UniProtKB-KW"/>
</dbReference>
<organism evidence="3">
    <name type="scientific">hydrothermal vent metagenome</name>
    <dbReference type="NCBI Taxonomy" id="652676"/>
    <lineage>
        <taxon>unclassified sequences</taxon>
        <taxon>metagenomes</taxon>
        <taxon>ecological metagenomes</taxon>
    </lineage>
</organism>
<dbReference type="Pfam" id="PF00440">
    <property type="entry name" value="TetR_N"/>
    <property type="match status" value="1"/>
</dbReference>
<dbReference type="EMBL" id="UOFG01000068">
    <property type="protein sequence ID" value="VAW59153.1"/>
    <property type="molecule type" value="Genomic_DNA"/>
</dbReference>
<evidence type="ECO:0000259" key="2">
    <source>
        <dbReference type="PROSITE" id="PS50977"/>
    </source>
</evidence>
<reference evidence="3" key="1">
    <citation type="submission" date="2018-06" db="EMBL/GenBank/DDBJ databases">
        <authorList>
            <person name="Zhirakovskaya E."/>
        </authorList>
    </citation>
    <scope>NUCLEOTIDE SEQUENCE</scope>
</reference>
<dbReference type="InterPro" id="IPR050624">
    <property type="entry name" value="HTH-type_Tx_Regulator"/>
</dbReference>
<accession>A0A3B0X421</accession>
<dbReference type="PANTHER" id="PTHR43479">
    <property type="entry name" value="ACREF/ENVCD OPERON REPRESSOR-RELATED"/>
    <property type="match status" value="1"/>
</dbReference>
<dbReference type="Gene3D" id="1.10.10.60">
    <property type="entry name" value="Homeodomain-like"/>
    <property type="match status" value="1"/>
</dbReference>